<reference evidence="1" key="1">
    <citation type="journal article" date="2020" name="mSystems">
        <title>Genome- and Community-Level Interaction Insights into Carbon Utilization and Element Cycling Functions of Hydrothermarchaeota in Hydrothermal Sediment.</title>
        <authorList>
            <person name="Zhou Z."/>
            <person name="Liu Y."/>
            <person name="Xu W."/>
            <person name="Pan J."/>
            <person name="Luo Z.H."/>
            <person name="Li M."/>
        </authorList>
    </citation>
    <scope>NUCLEOTIDE SEQUENCE [LARGE SCALE GENOMIC DNA]</scope>
    <source>
        <strain evidence="1">SpSt-885</strain>
    </source>
</reference>
<accession>A0A7J3SP80</accession>
<dbReference type="EMBL" id="DTLS01000162">
    <property type="protein sequence ID" value="HGZ60669.1"/>
    <property type="molecule type" value="Genomic_DNA"/>
</dbReference>
<dbReference type="GO" id="GO:0006508">
    <property type="term" value="P:proteolysis"/>
    <property type="evidence" value="ECO:0007669"/>
    <property type="project" value="InterPro"/>
</dbReference>
<proteinExistence type="predicted"/>
<dbReference type="SUPFAM" id="SSF51556">
    <property type="entry name" value="Metallo-dependent hydrolases"/>
    <property type="match status" value="1"/>
</dbReference>
<evidence type="ECO:0000313" key="1">
    <source>
        <dbReference type="EMBL" id="HGZ60669.1"/>
    </source>
</evidence>
<dbReference type="GO" id="GO:0070573">
    <property type="term" value="F:metallodipeptidase activity"/>
    <property type="evidence" value="ECO:0007669"/>
    <property type="project" value="InterPro"/>
</dbReference>
<gene>
    <name evidence="1" type="ORF">ENW83_05665</name>
</gene>
<name>A0A7J3SP80_9CREN</name>
<dbReference type="AlphaFoldDB" id="A0A7J3SP80"/>
<dbReference type="CDD" id="cd01301">
    <property type="entry name" value="rDP_like"/>
    <property type="match status" value="1"/>
</dbReference>
<dbReference type="Gene3D" id="3.20.20.140">
    <property type="entry name" value="Metal-dependent hydrolases"/>
    <property type="match status" value="1"/>
</dbReference>
<dbReference type="PANTHER" id="PTHR10443">
    <property type="entry name" value="MICROSOMAL DIPEPTIDASE"/>
    <property type="match status" value="1"/>
</dbReference>
<protein>
    <submittedName>
        <fullName evidence="1">Membrane dipeptidase</fullName>
    </submittedName>
</protein>
<dbReference type="Pfam" id="PF01244">
    <property type="entry name" value="Peptidase_M19"/>
    <property type="match status" value="1"/>
</dbReference>
<dbReference type="InterPro" id="IPR032466">
    <property type="entry name" value="Metal_Hydrolase"/>
</dbReference>
<dbReference type="InterPro" id="IPR008257">
    <property type="entry name" value="Pept_M19"/>
</dbReference>
<sequence>MSRLSDIPSIDLHEDISLYFLTHGGGLPYDDFGKDIARREADIPKYRAGGVRLVFAAIFPGIETFDPERSSSLESLYGKWLPGTKYRAPQSTTLEHFSIYYKMSEYYGINIVQSYADAEKCLLEEGICFLLHLEGAEPLDDPYDLVIFKKLGLRSIGLTWNYSNKYGTGCLSKKDLGLTDLGEELIRNANKLGIIVDLAHASERTALDALQISKRPAIISHANAKKLVSKPRNVSDEILEALKKNGGIIGITAISSLVSNSSKPTIDDLVRHFAYIKESFGSDMLAIGTDFLGLMGLPAPEGFERVDKLPYLYGKLIESGFSEEDIKSIAYRNALRVLMKNLE</sequence>
<dbReference type="PANTHER" id="PTHR10443:SF12">
    <property type="entry name" value="DIPEPTIDASE"/>
    <property type="match status" value="1"/>
</dbReference>
<dbReference type="PROSITE" id="PS51365">
    <property type="entry name" value="RENAL_DIPEPTIDASE_2"/>
    <property type="match status" value="1"/>
</dbReference>
<organism evidence="1">
    <name type="scientific">Fervidicoccus fontis</name>
    <dbReference type="NCBI Taxonomy" id="683846"/>
    <lineage>
        <taxon>Archaea</taxon>
        <taxon>Thermoproteota</taxon>
        <taxon>Thermoprotei</taxon>
        <taxon>Fervidicoccales</taxon>
        <taxon>Fervidicoccaceae</taxon>
        <taxon>Fervidicoccus</taxon>
    </lineage>
</organism>
<comment type="caution">
    <text evidence="1">The sequence shown here is derived from an EMBL/GenBank/DDBJ whole genome shotgun (WGS) entry which is preliminary data.</text>
</comment>